<dbReference type="SUPFAM" id="SSF53850">
    <property type="entry name" value="Periplasmic binding protein-like II"/>
    <property type="match status" value="1"/>
</dbReference>
<dbReference type="PANTHER" id="PTHR30290">
    <property type="entry name" value="PERIPLASMIC BINDING COMPONENT OF ABC TRANSPORTER"/>
    <property type="match status" value="1"/>
</dbReference>
<comment type="caution">
    <text evidence="6">The sequence shown here is derived from an EMBL/GenBank/DDBJ whole genome shotgun (WGS) entry which is preliminary data.</text>
</comment>
<dbReference type="PIRSF" id="PIRSF002741">
    <property type="entry name" value="MppA"/>
    <property type="match status" value="1"/>
</dbReference>
<proteinExistence type="inferred from homology"/>
<feature type="chain" id="PRO_5047084016" description="Solute-binding protein family 5 domain-containing protein" evidence="4">
    <location>
        <begin position="20"/>
        <end position="513"/>
    </location>
</feature>
<evidence type="ECO:0000313" key="7">
    <source>
        <dbReference type="Proteomes" id="UP001501079"/>
    </source>
</evidence>
<evidence type="ECO:0000256" key="1">
    <source>
        <dbReference type="ARBA" id="ARBA00005695"/>
    </source>
</evidence>
<comment type="similarity">
    <text evidence="1">Belongs to the bacterial solute-binding protein 5 family.</text>
</comment>
<evidence type="ECO:0000256" key="3">
    <source>
        <dbReference type="ARBA" id="ARBA00022729"/>
    </source>
</evidence>
<sequence length="513" mass="54860">MFKLKGVAVLAGAAALAIALTGCGGNASSSKSSSTSGGGTLTLGLIVAPSSFSAQNANWANQSPYMQAVYDTLLKASPSGEIEPNLATKWSYNSDKTVLTLTLRSDVTFSDGTKFDADAAAQNLIRFRDGTSPNASTLVNLADAKAVDATHVQLTLKAPDPAMLTYLTQNAGLQESPKAFTNKNVETVPVGSGPYRLDTAKSVTGSSYVFDKTPHYWNPSDQHYSKIVMNVYSDGTALLNAIQGGQVNAANTFDNTTLDQIKAAGFTVNPLELNWEGLILGDRDGTLTPALKNVKVRQALEYAFDRKALLKALANGYGTLTEQIFPTSSPSFDKSLDSTYSYDPAKAKELLAEAGYPNGFTLKMPSAAAFGESNFALIKQQLADIGVKVTFEDLQGNDYITALIGGKYSAALMTLQQDPTDWQLASFQIDKTAAWNGFHTDDPTVQGYIKTIQTGSEAQATAAGKALNKYLVDQAWFVPFFRPQSSFVTDAKTKVTVQVGNAVPYLWNITPKN</sequence>
<protein>
    <recommendedName>
        <fullName evidence="5">Solute-binding protein family 5 domain-containing protein</fullName>
    </recommendedName>
</protein>
<evidence type="ECO:0000256" key="2">
    <source>
        <dbReference type="ARBA" id="ARBA00022448"/>
    </source>
</evidence>
<keyword evidence="7" id="KW-1185">Reference proteome</keyword>
<dbReference type="Pfam" id="PF00496">
    <property type="entry name" value="SBP_bac_5"/>
    <property type="match status" value="1"/>
</dbReference>
<dbReference type="PANTHER" id="PTHR30290:SF9">
    <property type="entry name" value="OLIGOPEPTIDE-BINDING PROTEIN APPA"/>
    <property type="match status" value="1"/>
</dbReference>
<dbReference type="Gene3D" id="3.10.105.10">
    <property type="entry name" value="Dipeptide-binding Protein, Domain 3"/>
    <property type="match status" value="1"/>
</dbReference>
<accession>A0ABP7ZSQ5</accession>
<dbReference type="RefSeq" id="WP_344751799.1">
    <property type="nucleotide sequence ID" value="NZ_BAABBW010000001.1"/>
</dbReference>
<feature type="signal peptide" evidence="4">
    <location>
        <begin position="1"/>
        <end position="19"/>
    </location>
</feature>
<evidence type="ECO:0000259" key="5">
    <source>
        <dbReference type="Pfam" id="PF00496"/>
    </source>
</evidence>
<dbReference type="InterPro" id="IPR039424">
    <property type="entry name" value="SBP_5"/>
</dbReference>
<gene>
    <name evidence="6" type="ORF">GCM10022287_06120</name>
</gene>
<reference evidence="7" key="1">
    <citation type="journal article" date="2019" name="Int. J. Syst. Evol. Microbiol.">
        <title>The Global Catalogue of Microorganisms (GCM) 10K type strain sequencing project: providing services to taxonomists for standard genome sequencing and annotation.</title>
        <authorList>
            <consortium name="The Broad Institute Genomics Platform"/>
            <consortium name="The Broad Institute Genome Sequencing Center for Infectious Disease"/>
            <person name="Wu L."/>
            <person name="Ma J."/>
        </authorList>
    </citation>
    <scope>NUCLEOTIDE SEQUENCE [LARGE SCALE GENOMIC DNA]</scope>
    <source>
        <strain evidence="7">JCM 17591</strain>
    </source>
</reference>
<dbReference type="Proteomes" id="UP001501079">
    <property type="component" value="Unassembled WGS sequence"/>
</dbReference>
<dbReference type="InterPro" id="IPR030678">
    <property type="entry name" value="Peptide/Ni-bd"/>
</dbReference>
<dbReference type="Gene3D" id="3.40.190.10">
    <property type="entry name" value="Periplasmic binding protein-like II"/>
    <property type="match status" value="1"/>
</dbReference>
<organism evidence="6 7">
    <name type="scientific">Gryllotalpicola koreensis</name>
    <dbReference type="NCBI Taxonomy" id="993086"/>
    <lineage>
        <taxon>Bacteria</taxon>
        <taxon>Bacillati</taxon>
        <taxon>Actinomycetota</taxon>
        <taxon>Actinomycetes</taxon>
        <taxon>Micrococcales</taxon>
        <taxon>Microbacteriaceae</taxon>
        <taxon>Gryllotalpicola</taxon>
    </lineage>
</organism>
<keyword evidence="3 4" id="KW-0732">Signal</keyword>
<name>A0ABP7ZSQ5_9MICO</name>
<keyword evidence="2" id="KW-0813">Transport</keyword>
<dbReference type="EMBL" id="BAABBW010000001">
    <property type="protein sequence ID" value="GAA4169516.1"/>
    <property type="molecule type" value="Genomic_DNA"/>
</dbReference>
<dbReference type="InterPro" id="IPR000914">
    <property type="entry name" value="SBP_5_dom"/>
</dbReference>
<feature type="domain" description="Solute-binding protein family 5" evidence="5">
    <location>
        <begin position="81"/>
        <end position="421"/>
    </location>
</feature>
<evidence type="ECO:0000313" key="6">
    <source>
        <dbReference type="EMBL" id="GAA4169516.1"/>
    </source>
</evidence>
<evidence type="ECO:0000256" key="4">
    <source>
        <dbReference type="SAM" id="SignalP"/>
    </source>
</evidence>
<dbReference type="PROSITE" id="PS51257">
    <property type="entry name" value="PROKAR_LIPOPROTEIN"/>
    <property type="match status" value="1"/>
</dbReference>